<keyword evidence="1" id="KW-0812">Transmembrane</keyword>
<feature type="transmembrane region" description="Helical" evidence="1">
    <location>
        <begin position="123"/>
        <end position="145"/>
    </location>
</feature>
<dbReference type="Proteomes" id="UP001445335">
    <property type="component" value="Unassembled WGS sequence"/>
</dbReference>
<dbReference type="PANTHER" id="PTHR37471:SF1">
    <property type="entry name" value="AB HYDROLASE-1 DOMAIN-CONTAINING PROTEIN"/>
    <property type="match status" value="1"/>
</dbReference>
<dbReference type="PANTHER" id="PTHR37471">
    <property type="entry name" value="UNNAMED PRODUCT"/>
    <property type="match status" value="1"/>
</dbReference>
<keyword evidence="1" id="KW-0472">Membrane</keyword>
<sequence length="359" mass="39794">MRRYHVLNAEPAEGAAVDAAHITELQERLLELKGVMSVKQFFSGWFLGAPFESLKRGNIEDFIAYGFYCKRPDELAPEARQQLSEYIDRIEEVWDVCFKEGHTPGLRFMAHLWEDLRYMHKPLAVHLAAEAMGLLTAVMLLALGFRMRRMQGFTYWVRGAPPTEAVLAGAGAAAAAAAPLVFIHGVGLGLTPYLHFIAELLRAFPGRPVVLLETRAALVQSMVLVDPVCMLTIYPQLLHNFVYRTFHPCDGVIDSLRYAFSRDLVIAAVFGRKFVWHRMCLWPADLPPASLAVLSAGDDLVPSRLIAAQLEQHGSPCQVLVHPTAPHGGFLLDSKFRRQMLHAMERTLAAGAAPSAKAA</sequence>
<comment type="caution">
    <text evidence="2">The sequence shown here is derived from an EMBL/GenBank/DDBJ whole genome shotgun (WGS) entry which is preliminary data.</text>
</comment>
<dbReference type="AlphaFoldDB" id="A0AAW1S7Y5"/>
<dbReference type="SUPFAM" id="SSF53474">
    <property type="entry name" value="alpha/beta-Hydrolases"/>
    <property type="match status" value="1"/>
</dbReference>
<evidence type="ECO:0000313" key="2">
    <source>
        <dbReference type="EMBL" id="KAK9841742.1"/>
    </source>
</evidence>
<dbReference type="EMBL" id="JALJOU010000010">
    <property type="protein sequence ID" value="KAK9841742.1"/>
    <property type="molecule type" value="Genomic_DNA"/>
</dbReference>
<proteinExistence type="predicted"/>
<evidence type="ECO:0000256" key="1">
    <source>
        <dbReference type="SAM" id="Phobius"/>
    </source>
</evidence>
<dbReference type="InterPro" id="IPR029058">
    <property type="entry name" value="AB_hydrolase_fold"/>
</dbReference>
<feature type="transmembrane region" description="Helical" evidence="1">
    <location>
        <begin position="165"/>
        <end position="190"/>
    </location>
</feature>
<protein>
    <submittedName>
        <fullName evidence="2">Uncharacterized protein</fullName>
    </submittedName>
</protein>
<evidence type="ECO:0000313" key="3">
    <source>
        <dbReference type="Proteomes" id="UP001445335"/>
    </source>
</evidence>
<name>A0AAW1S7Y5_9CHLO</name>
<reference evidence="2 3" key="1">
    <citation type="journal article" date="2024" name="Nat. Commun.">
        <title>Phylogenomics reveals the evolutionary origins of lichenization in chlorophyte algae.</title>
        <authorList>
            <person name="Puginier C."/>
            <person name="Libourel C."/>
            <person name="Otte J."/>
            <person name="Skaloud P."/>
            <person name="Haon M."/>
            <person name="Grisel S."/>
            <person name="Petersen M."/>
            <person name="Berrin J.G."/>
            <person name="Delaux P.M."/>
            <person name="Dal Grande F."/>
            <person name="Keller J."/>
        </authorList>
    </citation>
    <scope>NUCLEOTIDE SEQUENCE [LARGE SCALE GENOMIC DNA]</scope>
    <source>
        <strain evidence="2 3">SAG 245.80</strain>
    </source>
</reference>
<accession>A0AAW1S7Y5</accession>
<organism evidence="2 3">
    <name type="scientific">Elliptochloris bilobata</name>
    <dbReference type="NCBI Taxonomy" id="381761"/>
    <lineage>
        <taxon>Eukaryota</taxon>
        <taxon>Viridiplantae</taxon>
        <taxon>Chlorophyta</taxon>
        <taxon>core chlorophytes</taxon>
        <taxon>Trebouxiophyceae</taxon>
        <taxon>Trebouxiophyceae incertae sedis</taxon>
        <taxon>Elliptochloris clade</taxon>
        <taxon>Elliptochloris</taxon>
    </lineage>
</organism>
<gene>
    <name evidence="2" type="ORF">WJX81_000194</name>
</gene>
<keyword evidence="3" id="KW-1185">Reference proteome</keyword>
<keyword evidence="1" id="KW-1133">Transmembrane helix</keyword>